<accession>A0ABS0NTM9</accession>
<dbReference type="RefSeq" id="WP_197992360.1">
    <property type="nucleotide sequence ID" value="NZ_JACYXC010000002.1"/>
</dbReference>
<organism evidence="1 2">
    <name type="scientific">Streptomyces pactum</name>
    <dbReference type="NCBI Taxonomy" id="68249"/>
    <lineage>
        <taxon>Bacteria</taxon>
        <taxon>Bacillati</taxon>
        <taxon>Actinomycetota</taxon>
        <taxon>Actinomycetes</taxon>
        <taxon>Kitasatosporales</taxon>
        <taxon>Streptomycetaceae</taxon>
        <taxon>Streptomyces</taxon>
    </lineage>
</organism>
<dbReference type="EMBL" id="JACYXC010000002">
    <property type="protein sequence ID" value="MBH5338559.1"/>
    <property type="molecule type" value="Genomic_DNA"/>
</dbReference>
<sequence>MGNLGGYQWMTTAAKRVGGPSVLLAGVGVLGYLAVRSVEAGGTAVYKKLRSVSEETRSASGEVFTVTADGDDGNGLTLRAGDEIRVLKDVGEAVLIEVSGGQDNPYVVSPTFLASVCNWNGKGA</sequence>
<evidence type="ECO:0000313" key="2">
    <source>
        <dbReference type="Proteomes" id="UP000807371"/>
    </source>
</evidence>
<evidence type="ECO:0000313" key="1">
    <source>
        <dbReference type="EMBL" id="MBH5338559.1"/>
    </source>
</evidence>
<reference evidence="1 2" key="1">
    <citation type="submission" date="2020-09" db="EMBL/GenBank/DDBJ databases">
        <title>Biosynthesis of the nuclear factor of activated T cells inhibitor NFAT-133 and its congeners in Streptomyces pactum.</title>
        <authorList>
            <person name="Zhou W."/>
            <person name="Posri P."/>
            <person name="Abugrain M.E."/>
            <person name="Weisberg A.J."/>
            <person name="Chang J.H."/>
            <person name="Mahmud T."/>
        </authorList>
    </citation>
    <scope>NUCLEOTIDE SEQUENCE [LARGE SCALE GENOMIC DNA]</scope>
    <source>
        <strain evidence="1 2">ATCC 27456</strain>
    </source>
</reference>
<proteinExistence type="predicted"/>
<protein>
    <submittedName>
        <fullName evidence="1">Uncharacterized protein</fullName>
    </submittedName>
</protein>
<dbReference type="Proteomes" id="UP000807371">
    <property type="component" value="Unassembled WGS sequence"/>
</dbReference>
<keyword evidence="2" id="KW-1185">Reference proteome</keyword>
<gene>
    <name evidence="1" type="ORF">IHE55_28780</name>
</gene>
<name>A0ABS0NTM9_9ACTN</name>
<comment type="caution">
    <text evidence="1">The sequence shown here is derived from an EMBL/GenBank/DDBJ whole genome shotgun (WGS) entry which is preliminary data.</text>
</comment>